<dbReference type="EMBL" id="JAVRRL010000127">
    <property type="protein sequence ID" value="KAK5107327.1"/>
    <property type="molecule type" value="Genomic_DNA"/>
</dbReference>
<name>A0AAN7TB25_9PEZI</name>
<dbReference type="Proteomes" id="UP001310890">
    <property type="component" value="Unassembled WGS sequence"/>
</dbReference>
<keyword evidence="1" id="KW-0812">Transmembrane</keyword>
<keyword evidence="1" id="KW-1133">Transmembrane helix</keyword>
<proteinExistence type="predicted"/>
<dbReference type="AlphaFoldDB" id="A0AAN7TB25"/>
<reference evidence="2" key="1">
    <citation type="submission" date="2023-08" db="EMBL/GenBank/DDBJ databases">
        <title>Black Yeasts Isolated from many extreme environments.</title>
        <authorList>
            <person name="Coleine C."/>
            <person name="Stajich J.E."/>
            <person name="Selbmann L."/>
        </authorList>
    </citation>
    <scope>NUCLEOTIDE SEQUENCE</scope>
    <source>
        <strain evidence="2">CCFEE 5401</strain>
    </source>
</reference>
<sequence>METGPETERRLMVEMIGEVVEDDDGALIGDVRSYKGLANQVLASVDRDQVISAADVVVSIYDFAVDEGNVVPDVFQMEPTEESRIFVDPRNVTRRPSSGCNAAAHVETNVVRAILSTDANNRLIALLATIVAVASILLLVACEHYNDHVLKLHHTLMKAQKRLATIEEIEAIIGRHPIVTLGYVLLCPLNLIASVLVLAGVILFAPFCVVFEGTNGLYTAGRNMLAALRHYLAEGAPIERLLWRPRATPDVLDFKMAVDLKKLPRMTRDEATSTQQTASRCTCSVPTRSSTETSPAPKRRCTLDAWPSLHVDKKSAVMPTLMLESWNWDRIPADFTVKVVEHAEEIDCEPEDEDEEYGFVELPFGTLSSLIERCGGSSI</sequence>
<feature type="transmembrane region" description="Helical" evidence="1">
    <location>
        <begin position="123"/>
        <end position="141"/>
    </location>
</feature>
<keyword evidence="1" id="KW-0472">Membrane</keyword>
<evidence type="ECO:0000256" key="1">
    <source>
        <dbReference type="SAM" id="Phobius"/>
    </source>
</evidence>
<organism evidence="2 3">
    <name type="scientific">Meristemomyces frigidus</name>
    <dbReference type="NCBI Taxonomy" id="1508187"/>
    <lineage>
        <taxon>Eukaryota</taxon>
        <taxon>Fungi</taxon>
        <taxon>Dikarya</taxon>
        <taxon>Ascomycota</taxon>
        <taxon>Pezizomycotina</taxon>
        <taxon>Dothideomycetes</taxon>
        <taxon>Dothideomycetidae</taxon>
        <taxon>Mycosphaerellales</taxon>
        <taxon>Teratosphaeriaceae</taxon>
        <taxon>Meristemomyces</taxon>
    </lineage>
</organism>
<comment type="caution">
    <text evidence="2">The sequence shown here is derived from an EMBL/GenBank/DDBJ whole genome shotgun (WGS) entry which is preliminary data.</text>
</comment>
<protein>
    <submittedName>
        <fullName evidence="2">Uncharacterized protein</fullName>
    </submittedName>
</protein>
<evidence type="ECO:0000313" key="2">
    <source>
        <dbReference type="EMBL" id="KAK5107327.1"/>
    </source>
</evidence>
<accession>A0AAN7TB25</accession>
<gene>
    <name evidence="2" type="ORF">LTR62_001382</name>
</gene>
<evidence type="ECO:0000313" key="3">
    <source>
        <dbReference type="Proteomes" id="UP001310890"/>
    </source>
</evidence>
<feature type="transmembrane region" description="Helical" evidence="1">
    <location>
        <begin position="191"/>
        <end position="211"/>
    </location>
</feature>